<name>A0A922F4N7_CARIL</name>
<accession>A0A922F4N7</accession>
<protein>
    <submittedName>
        <fullName evidence="1">Uncharacterized protein</fullName>
    </submittedName>
</protein>
<dbReference type="Proteomes" id="UP000811246">
    <property type="component" value="Chromosome 5"/>
</dbReference>
<dbReference type="AlphaFoldDB" id="A0A922F4N7"/>
<gene>
    <name evidence="1" type="ORF">I3842_05G191200</name>
</gene>
<sequence>MEKRNNKAIFMSDGMTKCGRPFECQPDFNKWMKMHDHQRSLDPPFFFLLQNKQLVGDIRCMIRSTFLYELQPCSCC</sequence>
<proteinExistence type="predicted"/>
<comment type="caution">
    <text evidence="1">The sequence shown here is derived from an EMBL/GenBank/DDBJ whole genome shotgun (WGS) entry which is preliminary data.</text>
</comment>
<evidence type="ECO:0000313" key="1">
    <source>
        <dbReference type="EMBL" id="KAG6714177.1"/>
    </source>
</evidence>
<dbReference type="EMBL" id="CM031829">
    <property type="protein sequence ID" value="KAG6714177.1"/>
    <property type="molecule type" value="Genomic_DNA"/>
</dbReference>
<reference evidence="1" key="1">
    <citation type="submission" date="2021-01" db="EMBL/GenBank/DDBJ databases">
        <authorList>
            <person name="Lovell J.T."/>
            <person name="Bentley N."/>
            <person name="Bhattarai G."/>
            <person name="Jenkins J.W."/>
            <person name="Sreedasyam A."/>
            <person name="Alarcon Y."/>
            <person name="Bock C."/>
            <person name="Boston L."/>
            <person name="Carlson J."/>
            <person name="Cervantes K."/>
            <person name="Clermont K."/>
            <person name="Krom N."/>
            <person name="Kubenka K."/>
            <person name="Mamidi S."/>
            <person name="Mattison C."/>
            <person name="Monteros M."/>
            <person name="Pisani C."/>
            <person name="Plott C."/>
            <person name="Rajasekar S."/>
            <person name="Rhein H.S."/>
            <person name="Rohla C."/>
            <person name="Song M."/>
            <person name="Hilaire R.S."/>
            <person name="Shu S."/>
            <person name="Wells L."/>
            <person name="Wang X."/>
            <person name="Webber J."/>
            <person name="Heerema R.J."/>
            <person name="Klein P."/>
            <person name="Conner P."/>
            <person name="Grauke L."/>
            <person name="Grimwood J."/>
            <person name="Schmutz J."/>
            <person name="Randall J.J."/>
        </authorList>
    </citation>
    <scope>NUCLEOTIDE SEQUENCE</scope>
    <source>
        <tissue evidence="1">Leaf</tissue>
    </source>
</reference>
<evidence type="ECO:0000313" key="2">
    <source>
        <dbReference type="Proteomes" id="UP000811246"/>
    </source>
</evidence>
<organism evidence="1 2">
    <name type="scientific">Carya illinoinensis</name>
    <name type="common">Pecan</name>
    <dbReference type="NCBI Taxonomy" id="32201"/>
    <lineage>
        <taxon>Eukaryota</taxon>
        <taxon>Viridiplantae</taxon>
        <taxon>Streptophyta</taxon>
        <taxon>Embryophyta</taxon>
        <taxon>Tracheophyta</taxon>
        <taxon>Spermatophyta</taxon>
        <taxon>Magnoliopsida</taxon>
        <taxon>eudicotyledons</taxon>
        <taxon>Gunneridae</taxon>
        <taxon>Pentapetalae</taxon>
        <taxon>rosids</taxon>
        <taxon>fabids</taxon>
        <taxon>Fagales</taxon>
        <taxon>Juglandaceae</taxon>
        <taxon>Carya</taxon>
    </lineage>
</organism>